<evidence type="ECO:0008006" key="3">
    <source>
        <dbReference type="Google" id="ProtNLM"/>
    </source>
</evidence>
<dbReference type="AlphaFoldDB" id="A0A9W7Y892"/>
<dbReference type="EMBL" id="JANBOI010001985">
    <property type="protein sequence ID" value="KAJ1725734.1"/>
    <property type="molecule type" value="Genomic_DNA"/>
</dbReference>
<keyword evidence="2" id="KW-1185">Reference proteome</keyword>
<dbReference type="Proteomes" id="UP001143981">
    <property type="component" value="Unassembled WGS sequence"/>
</dbReference>
<reference evidence="1" key="1">
    <citation type="submission" date="2022-07" db="EMBL/GenBank/DDBJ databases">
        <title>Phylogenomic reconstructions and comparative analyses of Kickxellomycotina fungi.</title>
        <authorList>
            <person name="Reynolds N.K."/>
            <person name="Stajich J.E."/>
            <person name="Barry K."/>
            <person name="Grigoriev I.V."/>
            <person name="Crous P."/>
            <person name="Smith M.E."/>
        </authorList>
    </citation>
    <scope>NUCLEOTIDE SEQUENCE</scope>
    <source>
        <strain evidence="1">BCRC 34381</strain>
    </source>
</reference>
<proteinExistence type="predicted"/>
<protein>
    <recommendedName>
        <fullName evidence="3">PAS domain-containing protein</fullName>
    </recommendedName>
</protein>
<dbReference type="OrthoDB" id="411251at2759"/>
<evidence type="ECO:0000313" key="1">
    <source>
        <dbReference type="EMBL" id="KAJ1725734.1"/>
    </source>
</evidence>
<gene>
    <name evidence="1" type="ORF">LPJ61_005623</name>
</gene>
<organism evidence="1 2">
    <name type="scientific">Coemansia biformis</name>
    <dbReference type="NCBI Taxonomy" id="1286918"/>
    <lineage>
        <taxon>Eukaryota</taxon>
        <taxon>Fungi</taxon>
        <taxon>Fungi incertae sedis</taxon>
        <taxon>Zoopagomycota</taxon>
        <taxon>Kickxellomycotina</taxon>
        <taxon>Kickxellomycetes</taxon>
        <taxon>Kickxellales</taxon>
        <taxon>Kickxellaceae</taxon>
        <taxon>Coemansia</taxon>
    </lineage>
</organism>
<name>A0A9W7Y892_9FUNG</name>
<comment type="caution">
    <text evidence="1">The sequence shown here is derived from an EMBL/GenBank/DDBJ whole genome shotgun (WGS) entry which is preliminary data.</text>
</comment>
<feature type="non-terminal residue" evidence="1">
    <location>
        <position position="343"/>
    </location>
</feature>
<accession>A0A9W7Y892</accession>
<evidence type="ECO:0000313" key="2">
    <source>
        <dbReference type="Proteomes" id="UP001143981"/>
    </source>
</evidence>
<sequence length="343" mass="37735">MLDPGSSGGSDAEAASGKRRPSYIGIHARDESTRMLYITSGVQEAVGYSAESIINTRAIDFIMDHYDINDLPWLYESKKKGGAVGGGDDGDEDETDMANAYVMYINIKTASGTPVLQRITTFKCDNCVVYISVTFPEVPYHDRRELQVRMLDGAMKQLNVSQKRKEHIEAQGGRPLVHRRRSPLYYSQSRRIKTAFVLEHPDVAGVVMSEAEGRLAGPAISFVTGSVSRLVDADTSDLMKAPFLKLVAPEDVLHASRFLDRLSRSTDVMFETFSLLQRPPVVVGDVAVADEDNRRVVVECLGASSQDGVVLLASKLHTVTAPKRDTMGNYIHSRVHEIDNEGG</sequence>